<organism evidence="2">
    <name type="scientific">Desulfobacca acetoxidans</name>
    <dbReference type="NCBI Taxonomy" id="60893"/>
    <lineage>
        <taxon>Bacteria</taxon>
        <taxon>Pseudomonadati</taxon>
        <taxon>Thermodesulfobacteriota</taxon>
        <taxon>Desulfobaccia</taxon>
        <taxon>Desulfobaccales</taxon>
        <taxon>Desulfobaccaceae</taxon>
        <taxon>Desulfobacca</taxon>
    </lineage>
</organism>
<comment type="caution">
    <text evidence="2">The sequence shown here is derived from an EMBL/GenBank/DDBJ whole genome shotgun (WGS) entry which is preliminary data.</text>
</comment>
<reference evidence="2" key="1">
    <citation type="journal article" date="2020" name="mSystems">
        <title>Genome- and Community-Level Interaction Insights into Carbon Utilization and Element Cycling Functions of Hydrothermarchaeota in Hydrothermal Sediment.</title>
        <authorList>
            <person name="Zhou Z."/>
            <person name="Liu Y."/>
            <person name="Xu W."/>
            <person name="Pan J."/>
            <person name="Luo Z.H."/>
            <person name="Li M."/>
        </authorList>
    </citation>
    <scope>NUCLEOTIDE SEQUENCE [LARGE SCALE GENOMIC DNA]</scope>
    <source>
        <strain evidence="2">SpSt-897</strain>
    </source>
</reference>
<evidence type="ECO:0000256" key="1">
    <source>
        <dbReference type="SAM" id="Phobius"/>
    </source>
</evidence>
<accession>A0A7C3Z0Y5</accession>
<keyword evidence="1" id="KW-1133">Transmembrane helix</keyword>
<dbReference type="EMBL" id="DTMF01000162">
    <property type="protein sequence ID" value="HGF34006.1"/>
    <property type="molecule type" value="Genomic_DNA"/>
</dbReference>
<name>A0A7C3Z0Y5_9BACT</name>
<keyword evidence="1" id="KW-0812">Transmembrane</keyword>
<dbReference type="AlphaFoldDB" id="A0A7C3Z0Y5"/>
<gene>
    <name evidence="2" type="ORF">ENW96_06405</name>
</gene>
<keyword evidence="1" id="KW-0472">Membrane</keyword>
<evidence type="ECO:0000313" key="2">
    <source>
        <dbReference type="EMBL" id="HGF34006.1"/>
    </source>
</evidence>
<feature type="transmembrane region" description="Helical" evidence="1">
    <location>
        <begin position="12"/>
        <end position="36"/>
    </location>
</feature>
<protein>
    <submittedName>
        <fullName evidence="2">DUF4282 domain-containing protein</fullName>
    </submittedName>
</protein>
<dbReference type="InterPro" id="IPR025557">
    <property type="entry name" value="DUF4282"/>
</dbReference>
<dbReference type="Pfam" id="PF14110">
    <property type="entry name" value="DUF4282"/>
    <property type="match status" value="1"/>
</dbReference>
<proteinExistence type="predicted"/>
<feature type="transmembrane region" description="Helical" evidence="1">
    <location>
        <begin position="48"/>
        <end position="72"/>
    </location>
</feature>
<sequence length="100" mass="11101">MNDFFSFRTMITPIIIQIIFWVGVALCLIIGIGYLLVGSQYFGSASVLYGLLILILGPVAVRIYCEILIIFFRINETLTEIKHALEQRPAAPPVQTTSPG</sequence>